<proteinExistence type="predicted"/>
<keyword evidence="2" id="KW-1003">Cell membrane</keyword>
<dbReference type="RefSeq" id="WP_015791768.1">
    <property type="nucleotide sequence ID" value="NC_013156.1"/>
</dbReference>
<keyword evidence="3" id="KW-0645">Protease</keyword>
<evidence type="ECO:0000313" key="9">
    <source>
        <dbReference type="EMBL" id="ACV25032.1"/>
    </source>
</evidence>
<dbReference type="GO" id="GO:0005886">
    <property type="term" value="C:plasma membrane"/>
    <property type="evidence" value="ECO:0007669"/>
    <property type="project" value="UniProtKB-SubCell"/>
</dbReference>
<dbReference type="EMBL" id="CP001696">
    <property type="protein sequence ID" value="ACV25032.1"/>
    <property type="molecule type" value="Genomic_DNA"/>
</dbReference>
<evidence type="ECO:0008006" key="11">
    <source>
        <dbReference type="Google" id="ProtNLM"/>
    </source>
</evidence>
<evidence type="ECO:0000256" key="7">
    <source>
        <dbReference type="ARBA" id="ARBA00023136"/>
    </source>
</evidence>
<evidence type="ECO:0000256" key="4">
    <source>
        <dbReference type="ARBA" id="ARBA00022692"/>
    </source>
</evidence>
<evidence type="ECO:0000256" key="1">
    <source>
        <dbReference type="ARBA" id="ARBA00004651"/>
    </source>
</evidence>
<evidence type="ECO:0000256" key="8">
    <source>
        <dbReference type="SAM" id="Phobius"/>
    </source>
</evidence>
<reference evidence="9" key="1">
    <citation type="submission" date="2009-08" db="EMBL/GenBank/DDBJ databases">
        <title>Complete sequence of chromosome of Methanocaldococcus fervens AG86.</title>
        <authorList>
            <consortium name="US DOE Joint Genome Institute"/>
            <person name="Lucas S."/>
            <person name="Copeland A."/>
            <person name="Lapidus A."/>
            <person name="Glavina del Rio T."/>
            <person name="Tice H."/>
            <person name="Bruce D."/>
            <person name="Goodwin L."/>
            <person name="Pitluck S."/>
            <person name="Chertkov O."/>
            <person name="Detter J.C."/>
            <person name="Han C."/>
            <person name="Tapia R."/>
            <person name="Larimer F."/>
            <person name="Land M."/>
            <person name="Hauser L."/>
            <person name="Kyrpides N."/>
            <person name="Ovchinnikova G."/>
            <person name="Lupa-Sieprawska M."/>
            <person name="Whitman W.B."/>
        </authorList>
    </citation>
    <scope>NUCLEOTIDE SEQUENCE [LARGE SCALE GENOMIC DNA]</scope>
    <source>
        <strain evidence="9">AG86</strain>
    </source>
</reference>
<dbReference type="InterPro" id="IPR026392">
    <property type="entry name" value="Exo/Archaeosortase_dom"/>
</dbReference>
<feature type="transmembrane region" description="Helical" evidence="8">
    <location>
        <begin position="56"/>
        <end position="75"/>
    </location>
</feature>
<keyword evidence="10" id="KW-1185">Reference proteome</keyword>
<dbReference type="HOGENOM" id="CLU_1599045_0_0_2"/>
<evidence type="ECO:0000313" key="10">
    <source>
        <dbReference type="Proteomes" id="UP000001495"/>
    </source>
</evidence>
<dbReference type="KEGG" id="mfe:Mefer_1223"/>
<organism evidence="9 10">
    <name type="scientific">Methanocaldococcus fervens (strain DSM 4213 / JCM 15782 / AG86)</name>
    <name type="common">Methanococcus fervens</name>
    <dbReference type="NCBI Taxonomy" id="573064"/>
    <lineage>
        <taxon>Archaea</taxon>
        <taxon>Methanobacteriati</taxon>
        <taxon>Methanobacteriota</taxon>
        <taxon>Methanomada group</taxon>
        <taxon>Methanococci</taxon>
        <taxon>Methanococcales</taxon>
        <taxon>Methanocaldococcaceae</taxon>
        <taxon>Methanocaldococcus</taxon>
    </lineage>
</organism>
<evidence type="ECO:0000256" key="6">
    <source>
        <dbReference type="ARBA" id="ARBA00022989"/>
    </source>
</evidence>
<dbReference type="OrthoDB" id="66119at2157"/>
<keyword evidence="7 8" id="KW-0472">Membrane</keyword>
<comment type="subcellular location">
    <subcellularLocation>
        <location evidence="1">Cell membrane</location>
        <topology evidence="1">Multi-pass membrane protein</topology>
    </subcellularLocation>
</comment>
<dbReference type="InterPro" id="IPR026432">
    <property type="entry name" value="Archaeo_ArtD"/>
</dbReference>
<keyword evidence="4 8" id="KW-0812">Transmembrane</keyword>
<evidence type="ECO:0000256" key="3">
    <source>
        <dbReference type="ARBA" id="ARBA00022670"/>
    </source>
</evidence>
<dbReference type="NCBIfam" id="TIGR04178">
    <property type="entry name" value="exo_archaeo"/>
    <property type="match status" value="1"/>
</dbReference>
<dbReference type="GO" id="GO:0008233">
    <property type="term" value="F:peptidase activity"/>
    <property type="evidence" value="ECO:0007669"/>
    <property type="project" value="UniProtKB-KW"/>
</dbReference>
<dbReference type="NCBIfam" id="TIGR04175">
    <property type="entry name" value="archaeo_artD"/>
    <property type="match status" value="1"/>
</dbReference>
<feature type="transmembrane region" description="Helical" evidence="8">
    <location>
        <begin position="87"/>
        <end position="109"/>
    </location>
</feature>
<keyword evidence="5" id="KW-0378">Hydrolase</keyword>
<accession>C7P900</accession>
<feature type="transmembrane region" description="Helical" evidence="8">
    <location>
        <begin position="6"/>
        <end position="24"/>
    </location>
</feature>
<sequence>MENKRYLINFLILLPLIYLFLKIFEFEISRYLAVIVGLILNAYYFDNIIIYNKTLFSIIPACTCSFEMSLFLAYVFATPKTPMKYKLIYSSFGILVINLINILRIILILKNAHLTNYSLIHDMISFIIFPTVLILNIIWVRILIKVGIVKNIKINLIDK</sequence>
<dbReference type="GO" id="GO:0006508">
    <property type="term" value="P:proteolysis"/>
    <property type="evidence" value="ECO:0007669"/>
    <property type="project" value="UniProtKB-KW"/>
</dbReference>
<keyword evidence="6 8" id="KW-1133">Transmembrane helix</keyword>
<dbReference type="AlphaFoldDB" id="C7P900"/>
<evidence type="ECO:0000256" key="5">
    <source>
        <dbReference type="ARBA" id="ARBA00022801"/>
    </source>
</evidence>
<dbReference type="STRING" id="573064.Mefer_1223"/>
<feature type="transmembrane region" description="Helical" evidence="8">
    <location>
        <begin position="31"/>
        <end position="50"/>
    </location>
</feature>
<dbReference type="Proteomes" id="UP000001495">
    <property type="component" value="Chromosome"/>
</dbReference>
<protein>
    <recommendedName>
        <fullName evidence="11">Exosortase EpsH-related protein</fullName>
    </recommendedName>
</protein>
<dbReference type="eggNOG" id="arCOG04471">
    <property type="taxonomic scope" value="Archaea"/>
</dbReference>
<evidence type="ECO:0000256" key="2">
    <source>
        <dbReference type="ARBA" id="ARBA00022475"/>
    </source>
</evidence>
<name>C7P900_METFA</name>
<gene>
    <name evidence="9" type="ordered locus">Mefer_1223</name>
</gene>
<feature type="transmembrane region" description="Helical" evidence="8">
    <location>
        <begin position="124"/>
        <end position="144"/>
    </location>
</feature>
<dbReference type="GeneID" id="8365926"/>